<evidence type="ECO:0000259" key="2">
    <source>
        <dbReference type="Pfam" id="PF20182"/>
    </source>
</evidence>
<name>A0A7W3R805_9ACTN</name>
<dbReference type="InterPro" id="IPR046675">
    <property type="entry name" value="DUF6545"/>
</dbReference>
<evidence type="ECO:0000256" key="1">
    <source>
        <dbReference type="SAM" id="Phobius"/>
    </source>
</evidence>
<keyword evidence="1" id="KW-0812">Transmembrane</keyword>
<sequence length="414" mass="44639">MIDRLFLGVALFVFVAAAYKAYGLRKSPSPAPGQRSSCLLLMALGFAFVLLSDSAQEIENRIYPNLGRLVSNVCTMLAALGIVIQMLNVGRPPDVARRMIRRRARVFAAAIALMTVLFLSDPLPPRIGDFGPLYRDHPALVLYNLIYAGGLGMAMVDMLTLAAKYTRHATRTAMKAGLCAVGAGCVLALAYLAEKVVVVLAQAMGFPAPLPGHDRACPSAFTPAGCMFSVGFPVAAVLLIVIGMTIPAWGPRLAAPIRGMRYLRLYRRLRPLWTALCEEFPHIVLPVPRWTGIRRRLHRRVIEIRDGLMALQPYSDPEVRANAARAAQQAGLTGRRYQAAIVAGVVTAALQARRTGKEPATRSADDLHGTGDLTDLVAEATWLAEVADSLTSPVIEAPAMSAPRTQQPQGGARV</sequence>
<keyword evidence="1" id="KW-0472">Membrane</keyword>
<dbReference type="NCBIfam" id="NF042915">
    <property type="entry name" value="MAB_1171c_fam"/>
    <property type="match status" value="1"/>
</dbReference>
<feature type="transmembrane region" description="Helical" evidence="1">
    <location>
        <begin position="104"/>
        <end position="120"/>
    </location>
</feature>
<gene>
    <name evidence="3" type="ORF">HNR21_001762</name>
</gene>
<comment type="caution">
    <text evidence="3">The sequence shown here is derived from an EMBL/GenBank/DDBJ whole genome shotgun (WGS) entry which is preliminary data.</text>
</comment>
<evidence type="ECO:0000313" key="3">
    <source>
        <dbReference type="EMBL" id="MBA9002880.1"/>
    </source>
</evidence>
<dbReference type="EMBL" id="JACJII010000001">
    <property type="protein sequence ID" value="MBA9002880.1"/>
    <property type="molecule type" value="Genomic_DNA"/>
</dbReference>
<dbReference type="Pfam" id="PF20182">
    <property type="entry name" value="DUF6545"/>
    <property type="match status" value="1"/>
</dbReference>
<dbReference type="RefSeq" id="WP_182704797.1">
    <property type="nucleotide sequence ID" value="NZ_JACJII010000001.1"/>
</dbReference>
<feature type="transmembrane region" description="Helical" evidence="1">
    <location>
        <begin position="66"/>
        <end position="84"/>
    </location>
</feature>
<feature type="transmembrane region" description="Helical" evidence="1">
    <location>
        <begin position="230"/>
        <end position="250"/>
    </location>
</feature>
<keyword evidence="1" id="KW-1133">Transmembrane helix</keyword>
<evidence type="ECO:0000313" key="4">
    <source>
        <dbReference type="Proteomes" id="UP000539313"/>
    </source>
</evidence>
<reference evidence="3 4" key="1">
    <citation type="submission" date="2020-08" db="EMBL/GenBank/DDBJ databases">
        <title>Sequencing the genomes of 1000 actinobacteria strains.</title>
        <authorList>
            <person name="Klenk H.-P."/>
        </authorList>
    </citation>
    <scope>NUCLEOTIDE SEQUENCE [LARGE SCALE GENOMIC DNA]</scope>
    <source>
        <strain evidence="3 4">DSM 45823</strain>
    </source>
</reference>
<dbReference type="InterPro" id="IPR050039">
    <property type="entry name" value="MAB_1171c-like"/>
</dbReference>
<dbReference type="Proteomes" id="UP000539313">
    <property type="component" value="Unassembled WGS sequence"/>
</dbReference>
<feature type="transmembrane region" description="Helical" evidence="1">
    <location>
        <begin position="140"/>
        <end position="161"/>
    </location>
</feature>
<organism evidence="3 4">
    <name type="scientific">Thermomonospora cellulosilytica</name>
    <dbReference type="NCBI Taxonomy" id="1411118"/>
    <lineage>
        <taxon>Bacteria</taxon>
        <taxon>Bacillati</taxon>
        <taxon>Actinomycetota</taxon>
        <taxon>Actinomycetes</taxon>
        <taxon>Streptosporangiales</taxon>
        <taxon>Thermomonosporaceae</taxon>
        <taxon>Thermomonospora</taxon>
    </lineage>
</organism>
<accession>A0A7W3R805</accession>
<feature type="domain" description="DUF6545" evidence="2">
    <location>
        <begin position="261"/>
        <end position="391"/>
    </location>
</feature>
<protein>
    <recommendedName>
        <fullName evidence="2">DUF6545 domain-containing protein</fullName>
    </recommendedName>
</protein>
<feature type="transmembrane region" description="Helical" evidence="1">
    <location>
        <begin position="36"/>
        <end position="54"/>
    </location>
</feature>
<proteinExistence type="predicted"/>
<dbReference type="AlphaFoldDB" id="A0A7W3R805"/>
<keyword evidence="4" id="KW-1185">Reference proteome</keyword>
<feature type="transmembrane region" description="Helical" evidence="1">
    <location>
        <begin position="6"/>
        <end position="24"/>
    </location>
</feature>